<gene>
    <name evidence="8" type="ORF">CTI12_AA364140</name>
</gene>
<dbReference type="Pfam" id="PF00098">
    <property type="entry name" value="zf-CCHC"/>
    <property type="match status" value="1"/>
</dbReference>
<dbReference type="InterPro" id="IPR020040">
    <property type="entry name" value="Ribosomal_uL6_a/b-dom"/>
</dbReference>
<dbReference type="GO" id="GO:0019843">
    <property type="term" value="F:rRNA binding"/>
    <property type="evidence" value="ECO:0007669"/>
    <property type="project" value="InterPro"/>
</dbReference>
<feature type="compositionally biased region" description="Polar residues" evidence="6">
    <location>
        <begin position="131"/>
        <end position="166"/>
    </location>
</feature>
<dbReference type="STRING" id="35608.A0A2U1MEQ5"/>
<keyword evidence="4" id="KW-0863">Zinc-finger</keyword>
<dbReference type="Proteomes" id="UP000245207">
    <property type="component" value="Unassembled WGS sequence"/>
</dbReference>
<feature type="compositionally biased region" description="Basic residues" evidence="6">
    <location>
        <begin position="55"/>
        <end position="67"/>
    </location>
</feature>
<evidence type="ECO:0000256" key="5">
    <source>
        <dbReference type="RuleBase" id="RU003869"/>
    </source>
</evidence>
<dbReference type="SUPFAM" id="SSF56053">
    <property type="entry name" value="Ribosomal protein L6"/>
    <property type="match status" value="1"/>
</dbReference>
<dbReference type="GO" id="GO:0008270">
    <property type="term" value="F:zinc ion binding"/>
    <property type="evidence" value="ECO:0007669"/>
    <property type="project" value="UniProtKB-KW"/>
</dbReference>
<evidence type="ECO:0000313" key="8">
    <source>
        <dbReference type="EMBL" id="PWA59692.1"/>
    </source>
</evidence>
<reference evidence="8 9" key="1">
    <citation type="journal article" date="2018" name="Mol. Plant">
        <title>The genome of Artemisia annua provides insight into the evolution of Asteraceae family and artemisinin biosynthesis.</title>
        <authorList>
            <person name="Shen Q."/>
            <person name="Zhang L."/>
            <person name="Liao Z."/>
            <person name="Wang S."/>
            <person name="Yan T."/>
            <person name="Shi P."/>
            <person name="Liu M."/>
            <person name="Fu X."/>
            <person name="Pan Q."/>
            <person name="Wang Y."/>
            <person name="Lv Z."/>
            <person name="Lu X."/>
            <person name="Zhang F."/>
            <person name="Jiang W."/>
            <person name="Ma Y."/>
            <person name="Chen M."/>
            <person name="Hao X."/>
            <person name="Li L."/>
            <person name="Tang Y."/>
            <person name="Lv G."/>
            <person name="Zhou Y."/>
            <person name="Sun X."/>
            <person name="Brodelius P.E."/>
            <person name="Rose J.K.C."/>
            <person name="Tang K."/>
        </authorList>
    </citation>
    <scope>NUCLEOTIDE SEQUENCE [LARGE SCALE GENOMIC DNA]</scope>
    <source>
        <strain evidence="9">cv. Huhao1</strain>
        <tissue evidence="8">Leaf</tissue>
    </source>
</reference>
<keyword evidence="9" id="KW-1185">Reference proteome</keyword>
<dbReference type="GO" id="GO:1990904">
    <property type="term" value="C:ribonucleoprotein complex"/>
    <property type="evidence" value="ECO:0007669"/>
    <property type="project" value="UniProtKB-KW"/>
</dbReference>
<keyword evidence="4" id="KW-0479">Metal-binding</keyword>
<evidence type="ECO:0000256" key="2">
    <source>
        <dbReference type="ARBA" id="ARBA00022980"/>
    </source>
</evidence>
<name>A0A2U1MEQ5_ARTAN</name>
<protein>
    <recommendedName>
        <fullName evidence="7">CCHC-type domain-containing protein</fullName>
    </recommendedName>
</protein>
<comment type="caution">
    <text evidence="8">The sequence shown here is derived from an EMBL/GenBank/DDBJ whole genome shotgun (WGS) entry which is preliminary data.</text>
</comment>
<feature type="region of interest" description="Disordered" evidence="6">
    <location>
        <begin position="39"/>
        <end position="89"/>
    </location>
</feature>
<keyword evidence="4" id="KW-0862">Zinc</keyword>
<dbReference type="Pfam" id="PF00347">
    <property type="entry name" value="Ribosomal_L6"/>
    <property type="match status" value="1"/>
</dbReference>
<dbReference type="AlphaFoldDB" id="A0A2U1MEQ5"/>
<dbReference type="GO" id="GO:0006412">
    <property type="term" value="P:translation"/>
    <property type="evidence" value="ECO:0007669"/>
    <property type="project" value="InterPro"/>
</dbReference>
<evidence type="ECO:0000256" key="3">
    <source>
        <dbReference type="ARBA" id="ARBA00023274"/>
    </source>
</evidence>
<dbReference type="OrthoDB" id="540873at2759"/>
<feature type="region of interest" description="Disordered" evidence="6">
    <location>
        <begin position="131"/>
        <end position="180"/>
    </location>
</feature>
<evidence type="ECO:0000256" key="4">
    <source>
        <dbReference type="PROSITE-ProRule" id="PRU00047"/>
    </source>
</evidence>
<evidence type="ECO:0000313" key="9">
    <source>
        <dbReference type="Proteomes" id="UP000245207"/>
    </source>
</evidence>
<feature type="compositionally biased region" description="Acidic residues" evidence="6">
    <location>
        <begin position="78"/>
        <end position="89"/>
    </location>
</feature>
<sequence>MAGDDVNNDRVEQLENSFKRLEETIQKSLQQITQTIAGLTTHENEDQPVFGVPRRPNRGRGNGRHQRQPFQQHNFGGEDSDVEDEYEDEREVRGRRFEIQDRISLVPVYTLDDAYNLAIRAENQLAKNNRSTLFPSTNRNKFVSNAGQSTSKPEGSESVQKLSTLDTGKPTGTLVSKSTSTNPYARPVIGKCFKCGAPGHRSSECRATGGKVNLTTREDDYDEGEEERFDEEIETDVCHPADELDGDGEYSSKLCVVRRIMLAPKLVEKTQRHNLFRTRCVIHQRVLVPLIDNNKSKDSEETRNNMMILNHGDFNDQIKGESVIYAVVATGTIQEDPKKPTDETRRTRQTPTIMFEKQCKSGMDKFKAPSDVANGTPDYPAKAESLTLQLVLVSKLEQNQKGVYTLLFLKLGYSHEVELTVPPAVRVFCFKPNIVCCSGIDKQRVHQFAAAVRSCKPPEPYKGKVYEYKTPLNHKAK</sequence>
<dbReference type="InterPro" id="IPR000702">
    <property type="entry name" value="Ribosomal_uL6-like"/>
</dbReference>
<dbReference type="EMBL" id="PKPP01005555">
    <property type="protein sequence ID" value="PWA59692.1"/>
    <property type="molecule type" value="Genomic_DNA"/>
</dbReference>
<dbReference type="InterPro" id="IPR001878">
    <property type="entry name" value="Znf_CCHC"/>
</dbReference>
<dbReference type="InterPro" id="IPR036789">
    <property type="entry name" value="Ribosomal_uL6-like_a/b-dom_sf"/>
</dbReference>
<dbReference type="GO" id="GO:0003735">
    <property type="term" value="F:structural constituent of ribosome"/>
    <property type="evidence" value="ECO:0007669"/>
    <property type="project" value="InterPro"/>
</dbReference>
<proteinExistence type="inferred from homology"/>
<accession>A0A2U1MEQ5</accession>
<dbReference type="PANTHER" id="PTHR11655">
    <property type="entry name" value="60S/50S RIBOSOMAL PROTEIN L6/L9"/>
    <property type="match status" value="1"/>
</dbReference>
<organism evidence="8 9">
    <name type="scientific">Artemisia annua</name>
    <name type="common">Sweet wormwood</name>
    <dbReference type="NCBI Taxonomy" id="35608"/>
    <lineage>
        <taxon>Eukaryota</taxon>
        <taxon>Viridiplantae</taxon>
        <taxon>Streptophyta</taxon>
        <taxon>Embryophyta</taxon>
        <taxon>Tracheophyta</taxon>
        <taxon>Spermatophyta</taxon>
        <taxon>Magnoliopsida</taxon>
        <taxon>eudicotyledons</taxon>
        <taxon>Gunneridae</taxon>
        <taxon>Pentapetalae</taxon>
        <taxon>asterids</taxon>
        <taxon>campanulids</taxon>
        <taxon>Asterales</taxon>
        <taxon>Asteraceae</taxon>
        <taxon>Asteroideae</taxon>
        <taxon>Anthemideae</taxon>
        <taxon>Artemisiinae</taxon>
        <taxon>Artemisia</taxon>
    </lineage>
</organism>
<dbReference type="PRINTS" id="PR00059">
    <property type="entry name" value="RIBOSOMALL6"/>
</dbReference>
<evidence type="ECO:0000256" key="6">
    <source>
        <dbReference type="SAM" id="MobiDB-lite"/>
    </source>
</evidence>
<dbReference type="PANTHER" id="PTHR11655:SF17">
    <property type="entry name" value="RIBOSOMAL PROTEIN L6-RELATED"/>
    <property type="match status" value="1"/>
</dbReference>
<evidence type="ECO:0000256" key="1">
    <source>
        <dbReference type="ARBA" id="ARBA00009356"/>
    </source>
</evidence>
<keyword evidence="3 5" id="KW-0687">Ribonucleoprotein</keyword>
<evidence type="ECO:0000259" key="7">
    <source>
        <dbReference type="PROSITE" id="PS50158"/>
    </source>
</evidence>
<dbReference type="PROSITE" id="PS50158">
    <property type="entry name" value="ZF_CCHC"/>
    <property type="match status" value="1"/>
</dbReference>
<feature type="domain" description="CCHC-type" evidence="7">
    <location>
        <begin position="191"/>
        <end position="206"/>
    </location>
</feature>
<comment type="similarity">
    <text evidence="1 5">Belongs to the universal ribosomal protein uL6 family.</text>
</comment>
<dbReference type="SMART" id="SM00343">
    <property type="entry name" value="ZnF_C2HC"/>
    <property type="match status" value="1"/>
</dbReference>
<dbReference type="InterPro" id="IPR019906">
    <property type="entry name" value="Ribosomal_uL6_bac-type"/>
</dbReference>
<keyword evidence="2 5" id="KW-0689">Ribosomal protein</keyword>
<dbReference type="Gene3D" id="3.90.930.12">
    <property type="entry name" value="Ribosomal protein L6, alpha-beta domain"/>
    <property type="match status" value="1"/>
</dbReference>
<dbReference type="GO" id="GO:0005840">
    <property type="term" value="C:ribosome"/>
    <property type="evidence" value="ECO:0007669"/>
    <property type="project" value="UniProtKB-KW"/>
</dbReference>